<protein>
    <submittedName>
        <fullName evidence="4">Alpha/beta hydrolase</fullName>
    </submittedName>
</protein>
<feature type="domain" description="AB hydrolase-1" evidence="2">
    <location>
        <begin position="21"/>
        <end position="244"/>
    </location>
</feature>
<reference evidence="4 5" key="1">
    <citation type="submission" date="2021-06" db="EMBL/GenBank/DDBJ databases">
        <title>Actinomycetes sequencing.</title>
        <authorList>
            <person name="Shan Q."/>
        </authorList>
    </citation>
    <scope>NUCLEOTIDE SEQUENCE [LARGE SCALE GENOMIC DNA]</scope>
    <source>
        <strain evidence="4 5">NEAU-G5</strain>
    </source>
</reference>
<dbReference type="SUPFAM" id="SSF53474">
    <property type="entry name" value="alpha/beta-Hydrolases"/>
    <property type="match status" value="1"/>
</dbReference>
<gene>
    <name evidence="3" type="ORF">KO481_13425</name>
    <name evidence="4" type="ORF">KO481_29485</name>
</gene>
<dbReference type="Gene3D" id="3.40.50.1820">
    <property type="entry name" value="alpha/beta hydrolase"/>
    <property type="match status" value="1"/>
</dbReference>
<organism evidence="4 5">
    <name type="scientific">Nocardia albiluteola</name>
    <dbReference type="NCBI Taxonomy" id="2842303"/>
    <lineage>
        <taxon>Bacteria</taxon>
        <taxon>Bacillati</taxon>
        <taxon>Actinomycetota</taxon>
        <taxon>Actinomycetes</taxon>
        <taxon>Mycobacteriales</taxon>
        <taxon>Nocardiaceae</taxon>
        <taxon>Nocardia</taxon>
    </lineage>
</organism>
<name>A0ABS6B5P9_9NOCA</name>
<accession>A0ABS6B5P9</accession>
<dbReference type="Pfam" id="PF00561">
    <property type="entry name" value="Abhydrolase_1"/>
    <property type="match status" value="1"/>
</dbReference>
<dbReference type="Proteomes" id="UP000733379">
    <property type="component" value="Unassembled WGS sequence"/>
</dbReference>
<dbReference type="InterPro" id="IPR000073">
    <property type="entry name" value="AB_hydrolase_1"/>
</dbReference>
<dbReference type="EMBL" id="JAHKNI010000011">
    <property type="protein sequence ID" value="MBU3065647.1"/>
    <property type="molecule type" value="Genomic_DNA"/>
</dbReference>
<dbReference type="GO" id="GO:0016787">
    <property type="term" value="F:hydrolase activity"/>
    <property type="evidence" value="ECO:0007669"/>
    <property type="project" value="UniProtKB-KW"/>
</dbReference>
<dbReference type="RefSeq" id="WP_215917443.1">
    <property type="nucleotide sequence ID" value="NZ_JAHKNI010000004.1"/>
</dbReference>
<evidence type="ECO:0000313" key="3">
    <source>
        <dbReference type="EMBL" id="MBU3062519.1"/>
    </source>
</evidence>
<comment type="caution">
    <text evidence="4">The sequence shown here is derived from an EMBL/GenBank/DDBJ whole genome shotgun (WGS) entry which is preliminary data.</text>
</comment>
<evidence type="ECO:0000313" key="5">
    <source>
        <dbReference type="Proteomes" id="UP000733379"/>
    </source>
</evidence>
<dbReference type="InterPro" id="IPR050266">
    <property type="entry name" value="AB_hydrolase_sf"/>
</dbReference>
<dbReference type="PRINTS" id="PR00111">
    <property type="entry name" value="ABHYDROLASE"/>
</dbReference>
<dbReference type="PANTHER" id="PTHR43798:SF31">
    <property type="entry name" value="AB HYDROLASE SUPERFAMILY PROTEIN YCLE"/>
    <property type="match status" value="1"/>
</dbReference>
<keyword evidence="1 4" id="KW-0378">Hydrolase</keyword>
<evidence type="ECO:0000256" key="1">
    <source>
        <dbReference type="ARBA" id="ARBA00022801"/>
    </source>
</evidence>
<proteinExistence type="predicted"/>
<dbReference type="PANTHER" id="PTHR43798">
    <property type="entry name" value="MONOACYLGLYCEROL LIPASE"/>
    <property type="match status" value="1"/>
</dbReference>
<evidence type="ECO:0000259" key="2">
    <source>
        <dbReference type="Pfam" id="PF00561"/>
    </source>
</evidence>
<sequence>MPHFPAADGTMLAYEEYGTGPTLVFLAGWTLHTEMWENQLPYFADRGYRCVLMDRRGHGRSDRPATGYDADTRADDVAALLEHLDLTDVTLIGHSTGGAEAVHYLARHGQRRARGLVLLAAATPRLRWAEDYPMGVPAAALDRSIAELRADRAKWMVDRGHGYFATHLGNNVSAARIEQEIRRCLSATQFAAIRIQEAVFASDMRSKLPDITIPVLLLHGHADQSIPIDPTSRVAVGLFPNAESRLRRIGGKRGNGLVNRAGSRHSVEIPWKTLPLTGMHRSRAECGV</sequence>
<keyword evidence="5" id="KW-1185">Reference proteome</keyword>
<evidence type="ECO:0000313" key="4">
    <source>
        <dbReference type="EMBL" id="MBU3065647.1"/>
    </source>
</evidence>
<dbReference type="EMBL" id="JAHKNI010000004">
    <property type="protein sequence ID" value="MBU3062519.1"/>
    <property type="molecule type" value="Genomic_DNA"/>
</dbReference>
<dbReference type="InterPro" id="IPR029058">
    <property type="entry name" value="AB_hydrolase_fold"/>
</dbReference>